<protein>
    <recommendedName>
        <fullName evidence="4">oxoglutarate dehydrogenase (succinyl-transferring)</fullName>
        <ecNumber evidence="4">1.2.4.2</ecNumber>
    </recommendedName>
</protein>
<comment type="function">
    <text evidence="2">E1 component of the 2-oxoglutarate dehydrogenase (OGDH) complex which catalyzes the decarboxylation of 2-oxoglutarate, the first step in the conversion of 2-oxoglutarate to succinyl-CoA and CO(2).</text>
</comment>
<evidence type="ECO:0000256" key="1">
    <source>
        <dbReference type="ARBA" id="ARBA00001964"/>
    </source>
</evidence>
<dbReference type="PANTHER" id="PTHR23152">
    <property type="entry name" value="2-OXOGLUTARATE DEHYDROGENASE"/>
    <property type="match status" value="1"/>
</dbReference>
<dbReference type="Gene3D" id="1.10.287.1150">
    <property type="entry name" value="TPP helical domain"/>
    <property type="match status" value="1"/>
</dbReference>
<dbReference type="InterPro" id="IPR042179">
    <property type="entry name" value="KGD_C_sf"/>
</dbReference>
<dbReference type="EC" id="1.2.4.2" evidence="4"/>
<dbReference type="SMART" id="SM00861">
    <property type="entry name" value="Transket_pyr"/>
    <property type="match status" value="1"/>
</dbReference>
<dbReference type="Gene3D" id="3.40.50.12470">
    <property type="match status" value="1"/>
</dbReference>
<feature type="domain" description="Transketolase-like pyrimidine-binding" evidence="7">
    <location>
        <begin position="594"/>
        <end position="791"/>
    </location>
</feature>
<evidence type="ECO:0000256" key="3">
    <source>
        <dbReference type="ARBA" id="ARBA00006936"/>
    </source>
</evidence>
<evidence type="ECO:0000256" key="2">
    <source>
        <dbReference type="ARBA" id="ARBA00003906"/>
    </source>
</evidence>
<keyword evidence="9" id="KW-1185">Reference proteome</keyword>
<gene>
    <name evidence="8" type="ORF">ACFO0R_04990</name>
</gene>
<dbReference type="InterPro" id="IPR001017">
    <property type="entry name" value="DH_E1"/>
</dbReference>
<comment type="cofactor">
    <cofactor evidence="1">
        <name>thiamine diphosphate</name>
        <dbReference type="ChEBI" id="CHEBI:58937"/>
    </cofactor>
</comment>
<dbReference type="Pfam" id="PF02779">
    <property type="entry name" value="Transket_pyr"/>
    <property type="match status" value="1"/>
</dbReference>
<dbReference type="Pfam" id="PF00676">
    <property type="entry name" value="E1_dh"/>
    <property type="match status" value="1"/>
</dbReference>
<dbReference type="NCBIfam" id="NF008907">
    <property type="entry name" value="PRK12270.1"/>
    <property type="match status" value="1"/>
</dbReference>
<dbReference type="SUPFAM" id="SSF52518">
    <property type="entry name" value="Thiamin diphosphate-binding fold (THDP-binding)"/>
    <property type="match status" value="2"/>
</dbReference>
<dbReference type="PANTHER" id="PTHR23152:SF4">
    <property type="entry name" value="2-OXOADIPATE DEHYDROGENASE COMPLEX COMPONENT E1"/>
    <property type="match status" value="1"/>
</dbReference>
<dbReference type="Proteomes" id="UP001595999">
    <property type="component" value="Unassembled WGS sequence"/>
</dbReference>
<dbReference type="InterPro" id="IPR031717">
    <property type="entry name" value="ODO-1/KGD_C"/>
</dbReference>
<dbReference type="NCBIfam" id="TIGR00239">
    <property type="entry name" value="2oxo_dh_E1"/>
    <property type="match status" value="1"/>
</dbReference>
<dbReference type="EMBL" id="JBHSEK010000002">
    <property type="protein sequence ID" value="MFC4488968.1"/>
    <property type="molecule type" value="Genomic_DNA"/>
</dbReference>
<name>A0ABV8ZR83_9NEIS</name>
<reference evidence="9" key="1">
    <citation type="journal article" date="2019" name="Int. J. Syst. Evol. Microbiol.">
        <title>The Global Catalogue of Microorganisms (GCM) 10K type strain sequencing project: providing services to taxonomists for standard genome sequencing and annotation.</title>
        <authorList>
            <consortium name="The Broad Institute Genomics Platform"/>
            <consortium name="The Broad Institute Genome Sequencing Center for Infectious Disease"/>
            <person name="Wu L."/>
            <person name="Ma J."/>
        </authorList>
    </citation>
    <scope>NUCLEOTIDE SEQUENCE [LARGE SCALE GENOMIC DNA]</scope>
    <source>
        <strain evidence="9">CGMCC 4.7608</strain>
    </source>
</reference>
<dbReference type="InterPro" id="IPR005475">
    <property type="entry name" value="Transketolase-like_Pyr-bd"/>
</dbReference>
<dbReference type="Pfam" id="PF16870">
    <property type="entry name" value="OxoGdeHyase_C"/>
    <property type="match status" value="1"/>
</dbReference>
<organism evidence="8 9">
    <name type="scientific">Chromobacterium aquaticum</name>
    <dbReference type="NCBI Taxonomy" id="467180"/>
    <lineage>
        <taxon>Bacteria</taxon>
        <taxon>Pseudomonadati</taxon>
        <taxon>Pseudomonadota</taxon>
        <taxon>Betaproteobacteria</taxon>
        <taxon>Neisseriales</taxon>
        <taxon>Chromobacteriaceae</taxon>
        <taxon>Chromobacterium</taxon>
    </lineage>
</organism>
<evidence type="ECO:0000256" key="5">
    <source>
        <dbReference type="ARBA" id="ARBA00023002"/>
    </source>
</evidence>
<dbReference type="InterPro" id="IPR011603">
    <property type="entry name" value="2oxoglutarate_DH_E1"/>
</dbReference>
<proteinExistence type="inferred from homology"/>
<dbReference type="InterPro" id="IPR032106">
    <property type="entry name" value="2-oxogl_dehyd_N"/>
</dbReference>
<dbReference type="InterPro" id="IPR029061">
    <property type="entry name" value="THDP-binding"/>
</dbReference>
<evidence type="ECO:0000256" key="4">
    <source>
        <dbReference type="ARBA" id="ARBA00012280"/>
    </source>
</evidence>
<keyword evidence="5 8" id="KW-0560">Oxidoreductase</keyword>
<comment type="similarity">
    <text evidence="3">Belongs to the alpha-ketoglutarate dehydrogenase family.</text>
</comment>
<evidence type="ECO:0000256" key="6">
    <source>
        <dbReference type="ARBA" id="ARBA00023052"/>
    </source>
</evidence>
<evidence type="ECO:0000313" key="8">
    <source>
        <dbReference type="EMBL" id="MFC4488968.1"/>
    </source>
</evidence>
<dbReference type="RefSeq" id="WP_048411384.1">
    <property type="nucleotide sequence ID" value="NZ_JAJOHW010000102.1"/>
</dbReference>
<dbReference type="CDD" id="cd02016">
    <property type="entry name" value="TPP_E1_OGDC_like"/>
    <property type="match status" value="1"/>
</dbReference>
<dbReference type="Pfam" id="PF16078">
    <property type="entry name" value="2-oxogl_dehyd_N"/>
    <property type="match status" value="1"/>
</dbReference>
<comment type="caution">
    <text evidence="8">The sequence shown here is derived from an EMBL/GenBank/DDBJ whole genome shotgun (WGS) entry which is preliminary data.</text>
</comment>
<dbReference type="Gene3D" id="3.40.50.11610">
    <property type="entry name" value="Multifunctional 2-oxoglutarate metabolism enzyme, C-terminal domain"/>
    <property type="match status" value="1"/>
</dbReference>
<keyword evidence="6" id="KW-0786">Thiamine pyrophosphate</keyword>
<dbReference type="GO" id="GO:0004591">
    <property type="term" value="F:oxoglutarate dehydrogenase (succinyl-transferring) activity"/>
    <property type="evidence" value="ECO:0007669"/>
    <property type="project" value="UniProtKB-EC"/>
</dbReference>
<dbReference type="PIRSF" id="PIRSF000157">
    <property type="entry name" value="Oxoglu_dh_E1"/>
    <property type="match status" value="1"/>
</dbReference>
<sequence>MMQSMYSHSYLFGGNAPFIEELYEQYLADANSVPNEWRDYFDKLAQAPGAAERDVPHMPIQESFIQLAKKPAAGQRASSGAEWETMQKQVGVLKLISAYRVLGSRQANLDPLKRMDQELVRELDPATHGLTGADMAVQFNAGSLVGPQKMPLSDILARLKQTYCGNIGVEYMHITKSDEKHWVQKRFEGDLSTPRYDAAKKQRILKQITAAETLERYLHTKYVGQKRFSLEGGESAIAALDHLIQNATGQGVQELIIGMAHRGRLNVLVNTLGKLPRDLFAEFEGKAAQQMASGDVKYHMGFSSDIPTADGPMHVSLAFNPSHLEIVNPVVEGSVRARQERRKDAERKTAVPVLIHGDSAFGGLGVNQGTFNLSQTRGYGTGGTIHIVINNQVGFTTSDTRDIRSTMYCTDVAKMIEAPIFHVNGDDPEAVCYVMQAALDYRMTFKKDVVIDLVCYRKLGHNEGDDPFLTQPMMYKKIAKHQGVRAMYAERLVQEGVLKAEETDAQIQAYRDALDKGEHVEQTALTNYKREHALDFSQYLGTHWAHPTDTSLPQADIQRLTDKFTSLPEGFKLHPTVQKVLTARKAMAAGEQNADWGMAETLAYASLVTNGFGVRLSGEDSGRGTFSHRHSVLHDQNRESWDQGSYVPLRNMSDNQADFLVIDSILNEEAVLAYEYGYACSAPDQLVIWEAQFGDFANGAQVAIDQFISSGETKWGRLCGLTTILPHGYDGQGPEHSSARLERWLQLCAEHNMQVVMPSEASQMFHMLRRQVLRPYRKPLVIFLSKRLLRFKDSMSPIEAFTNGSFRPVIGDAVVQDAKKVKRVLLCAGQVYYDLAAARKERGLEDDIAIVRIEQLYPFPTEQVAAELARFPQAREVMWVQEEPRNQGAWYQIRHRLEGLLGAKQSLSFAGRPSSASPAVGYMSKHVAQLKAFVEEAMSVAK</sequence>
<accession>A0ABV8ZR83</accession>
<dbReference type="NCBIfam" id="NF006914">
    <property type="entry name" value="PRK09404.1"/>
    <property type="match status" value="1"/>
</dbReference>
<dbReference type="Gene3D" id="3.40.50.970">
    <property type="match status" value="1"/>
</dbReference>
<evidence type="ECO:0000313" key="9">
    <source>
        <dbReference type="Proteomes" id="UP001595999"/>
    </source>
</evidence>
<evidence type="ECO:0000259" key="7">
    <source>
        <dbReference type="SMART" id="SM00861"/>
    </source>
</evidence>